<evidence type="ECO:0008006" key="3">
    <source>
        <dbReference type="Google" id="ProtNLM"/>
    </source>
</evidence>
<dbReference type="EMBL" id="VXIT01000002">
    <property type="protein sequence ID" value="KAA6415013.1"/>
    <property type="molecule type" value="Genomic_DNA"/>
</dbReference>
<sequence>MDPSTQSPQTYPWNDMEDEYLITLVLHTYLGWKHMAHFLNAKFEREFTGEECASRYEALELHAKVQAAYQIRTGCGLKQENGKDDWTSEMDRVLCVLVLRKANNRRGKGSYSWSRIDDKLNDVLCPTERLSIWRPCRSA</sequence>
<proteinExistence type="predicted"/>
<reference evidence="1 2" key="1">
    <citation type="submission" date="2019-09" db="EMBL/GenBank/DDBJ databases">
        <title>The hologenome of the rock-dwelling lichen Lasallia pustulata.</title>
        <authorList>
            <person name="Greshake Tzovaras B."/>
            <person name="Segers F."/>
            <person name="Bicker A."/>
            <person name="Dal Grande F."/>
            <person name="Otte J."/>
            <person name="Hankeln T."/>
            <person name="Schmitt I."/>
            <person name="Ebersberger I."/>
        </authorList>
    </citation>
    <scope>NUCLEOTIDE SEQUENCE [LARGE SCALE GENOMIC DNA]</scope>
    <source>
        <strain evidence="1">A1-1</strain>
    </source>
</reference>
<evidence type="ECO:0000313" key="2">
    <source>
        <dbReference type="Proteomes" id="UP000324767"/>
    </source>
</evidence>
<accession>A0A5M8PZ40</accession>
<gene>
    <name evidence="1" type="ORF">FRX48_01764</name>
</gene>
<name>A0A5M8PZ40_9LECA</name>
<dbReference type="AlphaFoldDB" id="A0A5M8PZ40"/>
<organism evidence="1 2">
    <name type="scientific">Lasallia pustulata</name>
    <dbReference type="NCBI Taxonomy" id="136370"/>
    <lineage>
        <taxon>Eukaryota</taxon>
        <taxon>Fungi</taxon>
        <taxon>Dikarya</taxon>
        <taxon>Ascomycota</taxon>
        <taxon>Pezizomycotina</taxon>
        <taxon>Lecanoromycetes</taxon>
        <taxon>OSLEUM clade</taxon>
        <taxon>Umbilicariomycetidae</taxon>
        <taxon>Umbilicariales</taxon>
        <taxon>Umbilicariaceae</taxon>
        <taxon>Lasallia</taxon>
    </lineage>
</organism>
<comment type="caution">
    <text evidence="1">The sequence shown here is derived from an EMBL/GenBank/DDBJ whole genome shotgun (WGS) entry which is preliminary data.</text>
</comment>
<evidence type="ECO:0000313" key="1">
    <source>
        <dbReference type="EMBL" id="KAA6415013.1"/>
    </source>
</evidence>
<protein>
    <recommendedName>
        <fullName evidence="3">Myb-like domain-containing protein</fullName>
    </recommendedName>
</protein>
<dbReference type="Proteomes" id="UP000324767">
    <property type="component" value="Unassembled WGS sequence"/>
</dbReference>